<dbReference type="Proteomes" id="UP000319976">
    <property type="component" value="Chromosome"/>
</dbReference>
<feature type="domain" description="RNA polymerase sigma-70 region 2" evidence="4">
    <location>
        <begin position="39"/>
        <end position="97"/>
    </location>
</feature>
<reference evidence="5 6" key="1">
    <citation type="submission" date="2019-02" db="EMBL/GenBank/DDBJ databases">
        <title>Deep-cultivation of Planctomycetes and their phenomic and genomic characterization uncovers novel biology.</title>
        <authorList>
            <person name="Wiegand S."/>
            <person name="Jogler M."/>
            <person name="Boedeker C."/>
            <person name="Pinto D."/>
            <person name="Vollmers J."/>
            <person name="Rivas-Marin E."/>
            <person name="Kohn T."/>
            <person name="Peeters S.H."/>
            <person name="Heuer A."/>
            <person name="Rast P."/>
            <person name="Oberbeckmann S."/>
            <person name="Bunk B."/>
            <person name="Jeske O."/>
            <person name="Meyerdierks A."/>
            <person name="Storesund J.E."/>
            <person name="Kallscheuer N."/>
            <person name="Luecker S."/>
            <person name="Lage O.M."/>
            <person name="Pohl T."/>
            <person name="Merkel B.J."/>
            <person name="Hornburger P."/>
            <person name="Mueller R.-W."/>
            <person name="Bruemmer F."/>
            <person name="Labrenz M."/>
            <person name="Spormann A.M."/>
            <person name="Op den Camp H."/>
            <person name="Overmann J."/>
            <person name="Amann R."/>
            <person name="Jetten M.S.M."/>
            <person name="Mascher T."/>
            <person name="Medema M.H."/>
            <person name="Devos D.P."/>
            <person name="Kaster A.-K."/>
            <person name="Ovreas L."/>
            <person name="Rohde M."/>
            <person name="Galperin M.Y."/>
            <person name="Jogler C."/>
        </authorList>
    </citation>
    <scope>NUCLEOTIDE SEQUENCE [LARGE SCALE GENOMIC DNA]</scope>
    <source>
        <strain evidence="5 6">V22</strain>
    </source>
</reference>
<dbReference type="Gene3D" id="1.10.1740.10">
    <property type="match status" value="1"/>
</dbReference>
<sequence length="193" mass="22316">MVHRFAQSELDEDFPVTEGDSEKHLLFTSEFASSYWKIYARVLVFVPDRHDADDVMQEISLVLWRKFEDFSPGTSFSKWAGAVALNVARTFVRGKRRSRRVTLDEDVLQGLAQVQSGAQELLELRRLHLESCLDSMSERDRDFLMTCESRHGAVSKLSRELNQPAHRLYERLNRLRRKLTNCIQRSLGAGEAE</sequence>
<keyword evidence="2" id="KW-0731">Sigma factor</keyword>
<evidence type="ECO:0000313" key="6">
    <source>
        <dbReference type="Proteomes" id="UP000319976"/>
    </source>
</evidence>
<dbReference type="SUPFAM" id="SSF88946">
    <property type="entry name" value="Sigma2 domain of RNA polymerase sigma factors"/>
    <property type="match status" value="1"/>
</dbReference>
<gene>
    <name evidence="5" type="ORF">V22_30080</name>
</gene>
<protein>
    <submittedName>
        <fullName evidence="5">RNA polymerase sigma factor</fullName>
    </submittedName>
</protein>
<evidence type="ECO:0000313" key="5">
    <source>
        <dbReference type="EMBL" id="QDT65748.1"/>
    </source>
</evidence>
<name>A0A517TBJ6_9PLAN</name>
<dbReference type="GO" id="GO:0016987">
    <property type="term" value="F:sigma factor activity"/>
    <property type="evidence" value="ECO:0007669"/>
    <property type="project" value="UniProtKB-KW"/>
</dbReference>
<evidence type="ECO:0000256" key="2">
    <source>
        <dbReference type="ARBA" id="ARBA00023082"/>
    </source>
</evidence>
<dbReference type="PANTHER" id="PTHR43133:SF51">
    <property type="entry name" value="RNA POLYMERASE SIGMA FACTOR"/>
    <property type="match status" value="1"/>
</dbReference>
<dbReference type="GO" id="GO:0006352">
    <property type="term" value="P:DNA-templated transcription initiation"/>
    <property type="evidence" value="ECO:0007669"/>
    <property type="project" value="InterPro"/>
</dbReference>
<dbReference type="AlphaFoldDB" id="A0A517TBJ6"/>
<dbReference type="InterPro" id="IPR007627">
    <property type="entry name" value="RNA_pol_sigma70_r2"/>
</dbReference>
<dbReference type="KEGG" id="chya:V22_30080"/>
<dbReference type="OrthoDB" id="6383365at2"/>
<keyword evidence="1" id="KW-0805">Transcription regulation</keyword>
<proteinExistence type="predicted"/>
<evidence type="ECO:0000256" key="1">
    <source>
        <dbReference type="ARBA" id="ARBA00023015"/>
    </source>
</evidence>
<evidence type="ECO:0000259" key="4">
    <source>
        <dbReference type="Pfam" id="PF04542"/>
    </source>
</evidence>
<accession>A0A517TBJ6</accession>
<dbReference type="InterPro" id="IPR039425">
    <property type="entry name" value="RNA_pol_sigma-70-like"/>
</dbReference>
<dbReference type="InterPro" id="IPR014284">
    <property type="entry name" value="RNA_pol_sigma-70_dom"/>
</dbReference>
<organism evidence="5 6">
    <name type="scientific">Calycomorphotria hydatis</name>
    <dbReference type="NCBI Taxonomy" id="2528027"/>
    <lineage>
        <taxon>Bacteria</taxon>
        <taxon>Pseudomonadati</taxon>
        <taxon>Planctomycetota</taxon>
        <taxon>Planctomycetia</taxon>
        <taxon>Planctomycetales</taxon>
        <taxon>Planctomycetaceae</taxon>
        <taxon>Calycomorphotria</taxon>
    </lineage>
</organism>
<dbReference type="RefSeq" id="WP_145264196.1">
    <property type="nucleotide sequence ID" value="NZ_CP036316.1"/>
</dbReference>
<dbReference type="PANTHER" id="PTHR43133">
    <property type="entry name" value="RNA POLYMERASE ECF-TYPE SIGMA FACTO"/>
    <property type="match status" value="1"/>
</dbReference>
<evidence type="ECO:0000256" key="3">
    <source>
        <dbReference type="ARBA" id="ARBA00023163"/>
    </source>
</evidence>
<dbReference type="NCBIfam" id="TIGR02937">
    <property type="entry name" value="sigma70-ECF"/>
    <property type="match status" value="1"/>
</dbReference>
<dbReference type="InterPro" id="IPR013325">
    <property type="entry name" value="RNA_pol_sigma_r2"/>
</dbReference>
<dbReference type="Pfam" id="PF04542">
    <property type="entry name" value="Sigma70_r2"/>
    <property type="match status" value="1"/>
</dbReference>
<dbReference type="EMBL" id="CP036316">
    <property type="protein sequence ID" value="QDT65748.1"/>
    <property type="molecule type" value="Genomic_DNA"/>
</dbReference>
<keyword evidence="6" id="KW-1185">Reference proteome</keyword>
<keyword evidence="3" id="KW-0804">Transcription</keyword>